<accession>A0A2P2PDC8</accession>
<proteinExistence type="predicted"/>
<evidence type="ECO:0000313" key="2">
    <source>
        <dbReference type="EMBL" id="MBX52750.1"/>
    </source>
</evidence>
<dbReference type="EMBL" id="GGEC01072266">
    <property type="protein sequence ID" value="MBX52750.1"/>
    <property type="molecule type" value="Transcribed_RNA"/>
</dbReference>
<sequence>MLFATFDMPSGILIFLPLISEMSFACLCCLEVHLLAKRFNSLSIVICFGYASRQSLL</sequence>
<keyword evidence="1" id="KW-1133">Transmembrane helix</keyword>
<protein>
    <submittedName>
        <fullName evidence="2">Uncharacterized protein</fullName>
    </submittedName>
</protein>
<evidence type="ECO:0000256" key="1">
    <source>
        <dbReference type="SAM" id="Phobius"/>
    </source>
</evidence>
<keyword evidence="1" id="KW-0812">Transmembrane</keyword>
<name>A0A2P2PDC8_RHIMU</name>
<keyword evidence="1" id="KW-0472">Membrane</keyword>
<organism evidence="2">
    <name type="scientific">Rhizophora mucronata</name>
    <name type="common">Asiatic mangrove</name>
    <dbReference type="NCBI Taxonomy" id="61149"/>
    <lineage>
        <taxon>Eukaryota</taxon>
        <taxon>Viridiplantae</taxon>
        <taxon>Streptophyta</taxon>
        <taxon>Embryophyta</taxon>
        <taxon>Tracheophyta</taxon>
        <taxon>Spermatophyta</taxon>
        <taxon>Magnoliopsida</taxon>
        <taxon>eudicotyledons</taxon>
        <taxon>Gunneridae</taxon>
        <taxon>Pentapetalae</taxon>
        <taxon>rosids</taxon>
        <taxon>fabids</taxon>
        <taxon>Malpighiales</taxon>
        <taxon>Rhizophoraceae</taxon>
        <taxon>Rhizophora</taxon>
    </lineage>
</organism>
<reference evidence="2" key="1">
    <citation type="submission" date="2018-02" db="EMBL/GenBank/DDBJ databases">
        <title>Rhizophora mucronata_Transcriptome.</title>
        <authorList>
            <person name="Meera S.P."/>
            <person name="Sreeshan A."/>
            <person name="Augustine A."/>
        </authorList>
    </citation>
    <scope>NUCLEOTIDE SEQUENCE</scope>
    <source>
        <tissue evidence="2">Leaf</tissue>
    </source>
</reference>
<dbReference type="AlphaFoldDB" id="A0A2P2PDC8"/>
<feature type="transmembrane region" description="Helical" evidence="1">
    <location>
        <begin position="12"/>
        <end position="36"/>
    </location>
</feature>